<feature type="compositionally biased region" description="Low complexity" evidence="1">
    <location>
        <begin position="36"/>
        <end position="45"/>
    </location>
</feature>
<evidence type="ECO:0000313" key="3">
    <source>
        <dbReference type="Proteomes" id="UP000823388"/>
    </source>
</evidence>
<keyword evidence="3" id="KW-1185">Reference proteome</keyword>
<name>A0A8T0SEN9_PANVG</name>
<comment type="caution">
    <text evidence="2">The sequence shown here is derived from an EMBL/GenBank/DDBJ whole genome shotgun (WGS) entry which is preliminary data.</text>
</comment>
<evidence type="ECO:0000256" key="1">
    <source>
        <dbReference type="SAM" id="MobiDB-lite"/>
    </source>
</evidence>
<sequence>MRSVQGADKRGRRREEGTAGRPGRSSRWRASRRRPSPSARPAPRRAQPPPPNQIKKSKARPGGEDPVVLAACTTALATKPGPDFCGNPPARAAARRPAPAAASAI</sequence>
<feature type="compositionally biased region" description="Basic residues" evidence="1">
    <location>
        <begin position="24"/>
        <end position="35"/>
    </location>
</feature>
<reference evidence="2" key="1">
    <citation type="submission" date="2020-05" db="EMBL/GenBank/DDBJ databases">
        <title>WGS assembly of Panicum virgatum.</title>
        <authorList>
            <person name="Lovell J.T."/>
            <person name="Jenkins J."/>
            <person name="Shu S."/>
            <person name="Juenger T.E."/>
            <person name="Schmutz J."/>
        </authorList>
    </citation>
    <scope>NUCLEOTIDE SEQUENCE</scope>
    <source>
        <strain evidence="2">AP13</strain>
    </source>
</reference>
<feature type="region of interest" description="Disordered" evidence="1">
    <location>
        <begin position="1"/>
        <end position="105"/>
    </location>
</feature>
<dbReference type="Proteomes" id="UP000823388">
    <property type="component" value="Chromosome 5K"/>
</dbReference>
<protein>
    <submittedName>
        <fullName evidence="2">Uncharacterized protein</fullName>
    </submittedName>
</protein>
<feature type="compositionally biased region" description="Basic and acidic residues" evidence="1">
    <location>
        <begin position="7"/>
        <end position="18"/>
    </location>
</feature>
<dbReference type="EMBL" id="CM029045">
    <property type="protein sequence ID" value="KAG2595884.1"/>
    <property type="molecule type" value="Genomic_DNA"/>
</dbReference>
<feature type="compositionally biased region" description="Low complexity" evidence="1">
    <location>
        <begin position="69"/>
        <end position="78"/>
    </location>
</feature>
<gene>
    <name evidence="2" type="ORF">PVAP13_5KG116387</name>
</gene>
<proteinExistence type="predicted"/>
<feature type="compositionally biased region" description="Low complexity" evidence="1">
    <location>
        <begin position="88"/>
        <end position="105"/>
    </location>
</feature>
<accession>A0A8T0SEN9</accession>
<organism evidence="2 3">
    <name type="scientific">Panicum virgatum</name>
    <name type="common">Blackwell switchgrass</name>
    <dbReference type="NCBI Taxonomy" id="38727"/>
    <lineage>
        <taxon>Eukaryota</taxon>
        <taxon>Viridiplantae</taxon>
        <taxon>Streptophyta</taxon>
        <taxon>Embryophyta</taxon>
        <taxon>Tracheophyta</taxon>
        <taxon>Spermatophyta</taxon>
        <taxon>Magnoliopsida</taxon>
        <taxon>Liliopsida</taxon>
        <taxon>Poales</taxon>
        <taxon>Poaceae</taxon>
        <taxon>PACMAD clade</taxon>
        <taxon>Panicoideae</taxon>
        <taxon>Panicodae</taxon>
        <taxon>Paniceae</taxon>
        <taxon>Panicinae</taxon>
        <taxon>Panicum</taxon>
        <taxon>Panicum sect. Hiantes</taxon>
    </lineage>
</organism>
<dbReference type="AlphaFoldDB" id="A0A8T0SEN9"/>
<evidence type="ECO:0000313" key="2">
    <source>
        <dbReference type="EMBL" id="KAG2595884.1"/>
    </source>
</evidence>